<keyword evidence="2" id="KW-1185">Reference proteome</keyword>
<dbReference type="EMBL" id="LN609407">
    <property type="protein sequence ID" value="CEF61367.1"/>
    <property type="molecule type" value="Genomic_DNA"/>
</dbReference>
<dbReference type="Proteomes" id="UP000035682">
    <property type="component" value="Unplaced"/>
</dbReference>
<dbReference type="WBParaSite" id="SRAE_0000049300.1">
    <property type="protein sequence ID" value="SRAE_0000049300.1"/>
    <property type="gene ID" value="WBGene00256237"/>
</dbReference>
<organism evidence="1">
    <name type="scientific">Strongyloides ratti</name>
    <name type="common">Parasitic roundworm</name>
    <dbReference type="NCBI Taxonomy" id="34506"/>
    <lineage>
        <taxon>Eukaryota</taxon>
        <taxon>Metazoa</taxon>
        <taxon>Ecdysozoa</taxon>
        <taxon>Nematoda</taxon>
        <taxon>Chromadorea</taxon>
        <taxon>Rhabditida</taxon>
        <taxon>Tylenchina</taxon>
        <taxon>Panagrolaimomorpha</taxon>
        <taxon>Strongyloidoidea</taxon>
        <taxon>Strongyloididae</taxon>
        <taxon>Strongyloides</taxon>
    </lineage>
</organism>
<reference evidence="3" key="3">
    <citation type="submission" date="2020-12" db="UniProtKB">
        <authorList>
            <consortium name="WormBaseParasite"/>
        </authorList>
    </citation>
    <scope>IDENTIFICATION</scope>
</reference>
<gene>
    <name evidence="1 3 4" type="ORF">SRAE_0000049300</name>
</gene>
<name>A0A090KZR8_STRRB</name>
<dbReference type="AlphaFoldDB" id="A0A090KZR8"/>
<dbReference type="RefSeq" id="XP_024500576.1">
    <property type="nucleotide sequence ID" value="XM_024646390.1"/>
</dbReference>
<dbReference type="WormBase" id="SRAE_0000049300">
    <property type="protein sequence ID" value="SRP10014"/>
    <property type="gene ID" value="WBGene00256237"/>
</dbReference>
<dbReference type="GeneID" id="36373735"/>
<dbReference type="InterPro" id="IPR053164">
    <property type="entry name" value="IS1016-like_transposase"/>
</dbReference>
<dbReference type="PANTHER" id="PTHR47163">
    <property type="entry name" value="DDE_TNP_IS1595 DOMAIN-CONTAINING PROTEIN"/>
    <property type="match status" value="1"/>
</dbReference>
<reference evidence="1" key="2">
    <citation type="submission" date="2014-09" db="EMBL/GenBank/DDBJ databases">
        <authorList>
            <person name="Aslett A.Martin."/>
        </authorList>
    </citation>
    <scope>NUCLEOTIDE SEQUENCE</scope>
    <source>
        <strain evidence="1">ED321 Heterogonic</strain>
    </source>
</reference>
<dbReference type="PANTHER" id="PTHR47163:SF2">
    <property type="entry name" value="SI:DKEY-17M8.2"/>
    <property type="match status" value="1"/>
</dbReference>
<protein>
    <submittedName>
        <fullName evidence="1 3">Transposase, ISXO2-like domain-containing protein</fullName>
    </submittedName>
</protein>
<evidence type="ECO:0000313" key="1">
    <source>
        <dbReference type="EMBL" id="CEF61367.1"/>
    </source>
</evidence>
<evidence type="ECO:0000313" key="3">
    <source>
        <dbReference type="WBParaSite" id="SRAE_0000049300.1"/>
    </source>
</evidence>
<reference evidence="2" key="1">
    <citation type="submission" date="2014-09" db="EMBL/GenBank/DDBJ databases">
        <authorList>
            <person name="Martin A.A."/>
        </authorList>
    </citation>
    <scope>NUCLEOTIDE SEQUENCE</scope>
    <source>
        <strain evidence="2">ED321</strain>
    </source>
</reference>
<proteinExistence type="predicted"/>
<accession>A0A090KZR8</accession>
<sequence length="124" mass="14238">MRHTEACWKDTCMNLLGGRKINSLFETLNNEKVLIADLIDENQSIIGGEEVVVEIDETKVGKRKYNKSHRVDGVWVVGGVERTKKRCVFAVNVEKRDNKTLLDVVKKHVATRLNRTHRLLEVIQ</sequence>
<evidence type="ECO:0000313" key="4">
    <source>
        <dbReference type="WormBase" id="SRAE_0000049300"/>
    </source>
</evidence>
<dbReference type="CTD" id="36373735"/>
<evidence type="ECO:0000313" key="2">
    <source>
        <dbReference type="Proteomes" id="UP000035682"/>
    </source>
</evidence>
<dbReference type="OrthoDB" id="10052789at2759"/>